<evidence type="ECO:0000256" key="1">
    <source>
        <dbReference type="SAM" id="MobiDB-lite"/>
    </source>
</evidence>
<protein>
    <submittedName>
        <fullName evidence="3">Transposase</fullName>
    </submittedName>
</protein>
<sequence length="137" mass="15420">MSRRLSTKLPQTQQSDPKGRLQTTLVEVRRQQLLTPAEVAALKKRIIDTNEEGLGYCTRLGHNRVAFGLGANGEDTLTVDSISKSAHQRRLPVRAIMPWTCFQSDDYHPKITSLPEKVLHGRQGISKGASIFERQKR</sequence>
<feature type="compositionally biased region" description="Polar residues" evidence="1">
    <location>
        <begin position="8"/>
        <end position="20"/>
    </location>
</feature>
<name>A0A1I7ZUF8_9BILA</name>
<keyword evidence="2" id="KW-1185">Reference proteome</keyword>
<accession>A0A1I7ZUF8</accession>
<evidence type="ECO:0000313" key="3">
    <source>
        <dbReference type="WBParaSite" id="L893_g29934.t1"/>
    </source>
</evidence>
<dbReference type="Proteomes" id="UP000095287">
    <property type="component" value="Unplaced"/>
</dbReference>
<organism evidence="2 3">
    <name type="scientific">Steinernema glaseri</name>
    <dbReference type="NCBI Taxonomy" id="37863"/>
    <lineage>
        <taxon>Eukaryota</taxon>
        <taxon>Metazoa</taxon>
        <taxon>Ecdysozoa</taxon>
        <taxon>Nematoda</taxon>
        <taxon>Chromadorea</taxon>
        <taxon>Rhabditida</taxon>
        <taxon>Tylenchina</taxon>
        <taxon>Panagrolaimomorpha</taxon>
        <taxon>Strongyloidoidea</taxon>
        <taxon>Steinernematidae</taxon>
        <taxon>Steinernema</taxon>
    </lineage>
</organism>
<evidence type="ECO:0000313" key="2">
    <source>
        <dbReference type="Proteomes" id="UP000095287"/>
    </source>
</evidence>
<dbReference type="WBParaSite" id="L893_g29934.t1">
    <property type="protein sequence ID" value="L893_g29934.t1"/>
    <property type="gene ID" value="L893_g29934"/>
</dbReference>
<dbReference type="AlphaFoldDB" id="A0A1I7ZUF8"/>
<reference evidence="3" key="1">
    <citation type="submission" date="2016-11" db="UniProtKB">
        <authorList>
            <consortium name="WormBaseParasite"/>
        </authorList>
    </citation>
    <scope>IDENTIFICATION</scope>
</reference>
<proteinExistence type="predicted"/>
<feature type="region of interest" description="Disordered" evidence="1">
    <location>
        <begin position="1"/>
        <end position="20"/>
    </location>
</feature>